<evidence type="ECO:0000313" key="8">
    <source>
        <dbReference type="Proteomes" id="UP001466331"/>
    </source>
</evidence>
<dbReference type="InterPro" id="IPR055342">
    <property type="entry name" value="MreC_beta-barrel_core"/>
</dbReference>
<gene>
    <name evidence="7" type="primary">mreC</name>
    <name evidence="7" type="ORF">WKV44_04195</name>
</gene>
<evidence type="ECO:0000259" key="6">
    <source>
        <dbReference type="Pfam" id="PF04085"/>
    </source>
</evidence>
<comment type="caution">
    <text evidence="7">The sequence shown here is derived from an EMBL/GenBank/DDBJ whole genome shotgun (WGS) entry which is preliminary data.</text>
</comment>
<dbReference type="InterPro" id="IPR042175">
    <property type="entry name" value="Cell/Rod_MreC_2"/>
</dbReference>
<evidence type="ECO:0000313" key="7">
    <source>
        <dbReference type="EMBL" id="MEM5947740.1"/>
    </source>
</evidence>
<keyword evidence="8" id="KW-1185">Reference proteome</keyword>
<reference evidence="7 8" key="1">
    <citation type="submission" date="2024-03" db="EMBL/GenBank/DDBJ databases">
        <title>Ignisphaera cupida sp. nov., a hyperthermophilic hydrolytic archaeon from a hot spring of Kamchatka, and proposal of Ignisphaeraceae fam. nov.</title>
        <authorList>
            <person name="Podosokorskaya O.A."/>
            <person name="Elcheninov A.G."/>
            <person name="Maltseva A.I."/>
            <person name="Zayulina K.S."/>
            <person name="Novikov A."/>
            <person name="Merkel A.Y."/>
        </authorList>
    </citation>
    <scope>NUCLEOTIDE SEQUENCE [LARGE SCALE GENOMIC DNA]</scope>
    <source>
        <strain evidence="7 8">38H-sp</strain>
    </source>
</reference>
<accession>A0ABU9UCP0</accession>
<protein>
    <recommendedName>
        <fullName evidence="2">Cell shape-determining protein MreC</fullName>
    </recommendedName>
    <alternativeName>
        <fullName evidence="4">Cell shape protein MreC</fullName>
    </alternativeName>
</protein>
<dbReference type="Gene3D" id="2.40.10.340">
    <property type="entry name" value="Rod shape-determining protein MreC, domain 1"/>
    <property type="match status" value="1"/>
</dbReference>
<dbReference type="EMBL" id="JBCHKQ010000002">
    <property type="protein sequence ID" value="MEM5947740.1"/>
    <property type="molecule type" value="Genomic_DNA"/>
</dbReference>
<dbReference type="RefSeq" id="WP_420069190.1">
    <property type="nucleotide sequence ID" value="NZ_JBCHKQ010000002.1"/>
</dbReference>
<dbReference type="InterPro" id="IPR042177">
    <property type="entry name" value="Cell/Rod_1"/>
</dbReference>
<feature type="coiled-coil region" evidence="5">
    <location>
        <begin position="5"/>
        <end position="35"/>
    </location>
</feature>
<dbReference type="Proteomes" id="UP001466331">
    <property type="component" value="Unassembled WGS sequence"/>
</dbReference>
<dbReference type="PANTHER" id="PTHR34138">
    <property type="entry name" value="CELL SHAPE-DETERMINING PROTEIN MREC"/>
    <property type="match status" value="1"/>
</dbReference>
<comment type="similarity">
    <text evidence="1">Belongs to the MreC family.</text>
</comment>
<name>A0ABU9UCP0_9SPIR</name>
<dbReference type="Pfam" id="PF04085">
    <property type="entry name" value="MreC"/>
    <property type="match status" value="1"/>
</dbReference>
<keyword evidence="5" id="KW-0175">Coiled coil</keyword>
<dbReference type="Gene3D" id="2.40.10.350">
    <property type="entry name" value="Rod shape-determining protein MreC, domain 2"/>
    <property type="match status" value="1"/>
</dbReference>
<dbReference type="PANTHER" id="PTHR34138:SF1">
    <property type="entry name" value="CELL SHAPE-DETERMINING PROTEIN MREC"/>
    <property type="match status" value="1"/>
</dbReference>
<evidence type="ECO:0000256" key="3">
    <source>
        <dbReference type="ARBA" id="ARBA00022960"/>
    </source>
</evidence>
<evidence type="ECO:0000256" key="1">
    <source>
        <dbReference type="ARBA" id="ARBA00009369"/>
    </source>
</evidence>
<organism evidence="7 8">
    <name type="scientific">Rarispira pelagica</name>
    <dbReference type="NCBI Taxonomy" id="3141764"/>
    <lineage>
        <taxon>Bacteria</taxon>
        <taxon>Pseudomonadati</taxon>
        <taxon>Spirochaetota</taxon>
        <taxon>Spirochaetia</taxon>
        <taxon>Winmispirales</taxon>
        <taxon>Winmispiraceae</taxon>
        <taxon>Rarispira</taxon>
    </lineage>
</organism>
<evidence type="ECO:0000256" key="4">
    <source>
        <dbReference type="ARBA" id="ARBA00032089"/>
    </source>
</evidence>
<dbReference type="NCBIfam" id="TIGR00219">
    <property type="entry name" value="mreC"/>
    <property type="match status" value="1"/>
</dbReference>
<keyword evidence="3" id="KW-0133">Cell shape</keyword>
<feature type="domain" description="Rod shape-determining protein MreC beta-barrel core" evidence="6">
    <location>
        <begin position="51"/>
        <end position="204"/>
    </location>
</feature>
<sequence>MIEKVNNMQEKIINYEEKITKYNVILEENKRLKNNLGILQSIEFSVEYASVISNDLLSADISFLIDKGERNNIHKNNPVIVVIKGKPVILGKVMEVYDDTARVMTIFNKQFYIPAKIMGSNNIGLINGMGSNHNYLSMSYIPYAYKNDIKIGDIVVSSSLSLIFPEGLKIGVVKEIVANDYDSSLKLYIEPYATIGQIEDVFIITKSVKKDEREE</sequence>
<evidence type="ECO:0000256" key="5">
    <source>
        <dbReference type="SAM" id="Coils"/>
    </source>
</evidence>
<proteinExistence type="inferred from homology"/>
<evidence type="ECO:0000256" key="2">
    <source>
        <dbReference type="ARBA" id="ARBA00013855"/>
    </source>
</evidence>
<dbReference type="InterPro" id="IPR007221">
    <property type="entry name" value="MreC"/>
</dbReference>